<evidence type="ECO:0000256" key="12">
    <source>
        <dbReference type="PIRSR" id="PIRSR615500-1"/>
    </source>
</evidence>
<feature type="active site" description="Charge relay system" evidence="12 13">
    <location>
        <position position="266"/>
    </location>
</feature>
<feature type="signal peptide" evidence="15">
    <location>
        <begin position="1"/>
        <end position="26"/>
    </location>
</feature>
<keyword evidence="9 13" id="KW-0378">Hydrolase</keyword>
<dbReference type="Gene3D" id="3.40.50.12090">
    <property type="match status" value="2"/>
</dbReference>
<dbReference type="InterPro" id="IPR015500">
    <property type="entry name" value="Peptidase_S8_subtilisin-rel"/>
</dbReference>
<dbReference type="RefSeq" id="WP_059351870.1">
    <property type="nucleotide sequence ID" value="NZ_LDYG01000051.1"/>
</dbReference>
<dbReference type="GO" id="GO:0016020">
    <property type="term" value="C:membrane"/>
    <property type="evidence" value="ECO:0007669"/>
    <property type="project" value="InterPro"/>
</dbReference>
<reference evidence="20 21" key="1">
    <citation type="journal article" date="2016" name="Front. Microbiol.">
        <title>Microevolution Analysis of Bacillus coahuilensis Unveils Differences in Phosphorus Acquisition Strategies and Their Regulation.</title>
        <authorList>
            <person name="Gomez-Lunar Z."/>
            <person name="Hernandez-Gonzalez I."/>
            <person name="Rodriguez-Torres M.D."/>
            <person name="Souza V."/>
            <person name="Olmedo-Alvarez G."/>
        </authorList>
    </citation>
    <scope>NUCLEOTIDE SEQUENCE [LARGE SCALE GENOMIC DNA]</scope>
    <source>
        <strain evidence="21">p1.1.43</strain>
    </source>
</reference>
<keyword evidence="6 13" id="KW-0645">Protease</keyword>
<dbReference type="Pfam" id="PF05922">
    <property type="entry name" value="Inhibitor_I9"/>
    <property type="match status" value="1"/>
</dbReference>
<protein>
    <recommendedName>
        <fullName evidence="22">Lactocepin</fullName>
    </recommendedName>
</protein>
<dbReference type="STRING" id="1150625.Q75_15435"/>
<name>A0A147K4N1_9BACI</name>
<dbReference type="OrthoDB" id="9798386at2"/>
<keyword evidence="11" id="KW-0106">Calcium</keyword>
<evidence type="ECO:0000256" key="4">
    <source>
        <dbReference type="ARBA" id="ARBA00022512"/>
    </source>
</evidence>
<dbReference type="Gene3D" id="2.60.40.10">
    <property type="entry name" value="Immunoglobulins"/>
    <property type="match status" value="1"/>
</dbReference>
<dbReference type="PANTHER" id="PTHR43806">
    <property type="entry name" value="PEPTIDASE S8"/>
    <property type="match status" value="1"/>
</dbReference>
<dbReference type="SUPFAM" id="SSF52743">
    <property type="entry name" value="Subtilisin-like"/>
    <property type="match status" value="1"/>
</dbReference>
<keyword evidence="7 15" id="KW-0732">Signal</keyword>
<evidence type="ECO:0000256" key="8">
    <source>
        <dbReference type="ARBA" id="ARBA00022737"/>
    </source>
</evidence>
<evidence type="ECO:0000259" key="18">
    <source>
        <dbReference type="Pfam" id="PF05922"/>
    </source>
</evidence>
<dbReference type="PROSITE" id="PS00136">
    <property type="entry name" value="SUBTILASE_ASP"/>
    <property type="match status" value="1"/>
</dbReference>
<sequence length="1530" mass="164063">MDQFKRSFALAMSFLLVFGNASLSFANDTSTEASKDAVELAKEALQKEETQLEKATPELDFEEDDKVRVVVELFGETPLEYANKKGVQLKEVSESKVDTLTAELVDEQKAVKANVQKEGVKVDYTYSYTTAFNGFAGEVEFGQVEKLKNVDGVKEVYLSNEYNRPEITPDMTTSHDYIQSAQTWGDAGYEGEGMVVAVIDSGIDPSHKDFVLDSETEEDLTEAEVNDIVGANGFKGKYFTEKVPYGYNYYDNNQQVLDIGPDASMHGMHVSGTVVANGDTENGGIKGVAPEAQVLGMKVFSNDPLFPSTFSDVYLAAIDEAIALGADVLNMSLGSTASFYEENSPEDIAITRAVENGVVAAVSAGNSGHIADGWDNPFYENPDIGVVGAPGLNTDTIQVAATGNTAFLYEHNLEVGSTTVPGYGIDDWSELADLEIVSLSQLKGVTEETGKSCKVCGTAADYEGLEDEVAGKVVLVKRGTLSFYDKTEFAAAAGAKAIIVYSHGLPNSGFFYNQGGWSVPFAMVTLEDGEALEAEIANNNDALNVTQTSKEGDAEMGRMTDFTSWGTTPSLELKPEISAPGGKIYSTLNDDEYGVMSGTSMASPHVAGGAALVQQYLQTDEHPFGELDAEERTRLAKALLMNTAYVIEDLYGQPFSPRRQGAGMMQTYAAVSTPTVLLDANSNEAKVELKDFTDEKFSMTLTAMNASDEELTYAVNVDVLADSFAETDGPTYNSLMAGDLQDVVVDAPETVTVPAGEAVEFTVDVDISNAKVVGFDKDNNEKVIDLPHNSFVEGFVTLDAEGVPSLSLPYVGFYGEWAELPIVDGLQELGESVFYDNGFPSSMLEGAGYFVSPVQVDGKEVFPLSPNGDGDFDDIYPILAFLRNAEEVQYNVVSAEDKTLRTVRIEKNVRKTYFDAGNGSSYSFNSARAWNGLVDNKVVKDGLYYYEVKSVIGYEGAKWQSKKLPVYVDTTAPVVEASVEGNKISWTAVEEGVGVNSAVVVVNGTPTVIPAGESSYTFDSLNKSDVIEVVVVDHAFNAGSDKVVAEDTVLPLIYFNTPDAASAYNTKNVQVSGYVEEDIALASIEVYGKSVEFTKDEQGDYQFDTTVTFEKDGKYDIQVVATDVAGNEFSIVRTVYVDTTAPNLEAEFDNYVSSDVTQTDITLMLKDNFNDLTLTLGDSEVHKQSADSLLVLEKPANETVEVSVDLSQGENVFTFALTDVAGNTTMKDVTVYRAESDMRVDRLAGADRYKTAVEVSGNWESSDTVVLARGDNYADALAGVPLAAKYDAPLLLTETDKLAKVTHNEIVRLGAKTVYVLGGEKAVGADVVKSLKSEGITVKRIAGTNRFDTAAKIADIVAPNGTDEAVVVNGKNFPDALSVASYAGSEGMPILLTDTDSLPKETAKALDNLNVFHTVVVGGKAVVTDHVLAKLPDAERVAGGDRYATSVAVAEFFETGSEHYYVATGKSFADALAGSALAAQEGTGILLVGDNIPSSVKEFVTSHDVETITVLGGTSVVTPAVQSALNDLLD</sequence>
<dbReference type="Gene3D" id="3.50.30.30">
    <property type="match status" value="1"/>
</dbReference>
<evidence type="ECO:0000256" key="6">
    <source>
        <dbReference type="ARBA" id="ARBA00022670"/>
    </source>
</evidence>
<proteinExistence type="inferred from homology"/>
<feature type="domain" description="PA" evidence="17">
    <location>
        <begin position="456"/>
        <end position="532"/>
    </location>
</feature>
<evidence type="ECO:0000259" key="19">
    <source>
        <dbReference type="Pfam" id="PF06280"/>
    </source>
</evidence>
<dbReference type="InterPro" id="IPR046450">
    <property type="entry name" value="PA_dom_sf"/>
</dbReference>
<dbReference type="SUPFAM" id="SSF52025">
    <property type="entry name" value="PA domain"/>
    <property type="match status" value="1"/>
</dbReference>
<feature type="active site" description="Charge relay system" evidence="12 13">
    <location>
        <position position="600"/>
    </location>
</feature>
<keyword evidence="21" id="KW-1185">Reference proteome</keyword>
<keyword evidence="4" id="KW-0134">Cell wall</keyword>
<dbReference type="PROSITE" id="PS00138">
    <property type="entry name" value="SUBTILASE_SER"/>
    <property type="match status" value="1"/>
</dbReference>
<dbReference type="GO" id="GO:0005576">
    <property type="term" value="C:extracellular region"/>
    <property type="evidence" value="ECO:0007669"/>
    <property type="project" value="UniProtKB-SubCell"/>
</dbReference>
<feature type="domain" description="Inhibitor I9" evidence="18">
    <location>
        <begin position="87"/>
        <end position="162"/>
    </location>
</feature>
<evidence type="ECO:0000256" key="9">
    <source>
        <dbReference type="ARBA" id="ARBA00022801"/>
    </source>
</evidence>
<evidence type="ECO:0000256" key="5">
    <source>
        <dbReference type="ARBA" id="ARBA00022525"/>
    </source>
</evidence>
<feature type="active site" description="Charge relay system" evidence="12 13">
    <location>
        <position position="200"/>
    </location>
</feature>
<accession>A0A147K4N1</accession>
<dbReference type="InterPro" id="IPR023827">
    <property type="entry name" value="Peptidase_S8_Asp-AS"/>
</dbReference>
<dbReference type="Gene3D" id="3.40.50.200">
    <property type="entry name" value="Peptidase S8/S53 domain"/>
    <property type="match status" value="1"/>
</dbReference>
<dbReference type="Gene3D" id="2.60.40.1710">
    <property type="entry name" value="Subtilisin-like superfamily"/>
    <property type="match status" value="1"/>
</dbReference>
<dbReference type="InterPro" id="IPR036852">
    <property type="entry name" value="Peptidase_S8/S53_dom_sf"/>
</dbReference>
<evidence type="ECO:0000256" key="10">
    <source>
        <dbReference type="ARBA" id="ARBA00022825"/>
    </source>
</evidence>
<dbReference type="PRINTS" id="PR00723">
    <property type="entry name" value="SUBTILISIN"/>
</dbReference>
<dbReference type="CDD" id="cd07475">
    <property type="entry name" value="Peptidases_S8_C5a_Peptidase"/>
    <property type="match status" value="1"/>
</dbReference>
<dbReference type="InterPro" id="IPR007253">
    <property type="entry name" value="Cell_wall-bd_2"/>
</dbReference>
<comment type="caution">
    <text evidence="20">The sequence shown here is derived from an EMBL/GenBank/DDBJ whole genome shotgun (WGS) entry which is preliminary data.</text>
</comment>
<dbReference type="EMBL" id="LDYG01000051">
    <property type="protein sequence ID" value="KUP04390.1"/>
    <property type="molecule type" value="Genomic_DNA"/>
</dbReference>
<evidence type="ECO:0000256" key="3">
    <source>
        <dbReference type="ARBA" id="ARBA00011073"/>
    </source>
</evidence>
<comment type="similarity">
    <text evidence="3 13 14">Belongs to the peptidase S8 family.</text>
</comment>
<dbReference type="PROSITE" id="PS00137">
    <property type="entry name" value="SUBTILASE_HIS"/>
    <property type="match status" value="1"/>
</dbReference>
<feature type="chain" id="PRO_5007549669" description="Lactocepin" evidence="15">
    <location>
        <begin position="27"/>
        <end position="1530"/>
    </location>
</feature>
<feature type="domain" description="Peptidase S8/S53" evidence="16">
    <location>
        <begin position="191"/>
        <end position="663"/>
    </location>
</feature>
<dbReference type="InterPro" id="IPR000209">
    <property type="entry name" value="Peptidase_S8/S53_dom"/>
</dbReference>
<keyword evidence="8" id="KW-0677">Repeat</keyword>
<organism evidence="20 21">
    <name type="scientific">Bacillus coahuilensis p1.1.43</name>
    <dbReference type="NCBI Taxonomy" id="1150625"/>
    <lineage>
        <taxon>Bacteria</taxon>
        <taxon>Bacillati</taxon>
        <taxon>Bacillota</taxon>
        <taxon>Bacilli</taxon>
        <taxon>Bacillales</taxon>
        <taxon>Bacillaceae</taxon>
        <taxon>Bacillus</taxon>
    </lineage>
</organism>
<evidence type="ECO:0000313" key="21">
    <source>
        <dbReference type="Proteomes" id="UP000074108"/>
    </source>
</evidence>
<dbReference type="InterPro" id="IPR010259">
    <property type="entry name" value="S8pro/Inhibitor_I9"/>
</dbReference>
<keyword evidence="10 13" id="KW-0720">Serine protease</keyword>
<evidence type="ECO:0000256" key="1">
    <source>
        <dbReference type="ARBA" id="ARBA00001913"/>
    </source>
</evidence>
<keyword evidence="5" id="KW-0964">Secreted</keyword>
<evidence type="ECO:0000313" key="20">
    <source>
        <dbReference type="EMBL" id="KUP04390.1"/>
    </source>
</evidence>
<comment type="subcellular location">
    <subcellularLocation>
        <location evidence="2">Secreted</location>
    </subcellularLocation>
</comment>
<dbReference type="InterPro" id="IPR022398">
    <property type="entry name" value="Peptidase_S8_His-AS"/>
</dbReference>
<dbReference type="GO" id="GO:0006508">
    <property type="term" value="P:proteolysis"/>
    <property type="evidence" value="ECO:0007669"/>
    <property type="project" value="UniProtKB-KW"/>
</dbReference>
<dbReference type="Pfam" id="PF00082">
    <property type="entry name" value="Peptidase_S8"/>
    <property type="match status" value="1"/>
</dbReference>
<dbReference type="Pfam" id="PF04122">
    <property type="entry name" value="CW_binding_2"/>
    <property type="match status" value="3"/>
</dbReference>
<dbReference type="PANTHER" id="PTHR43806:SF11">
    <property type="entry name" value="CEREVISIN-RELATED"/>
    <property type="match status" value="1"/>
</dbReference>
<feature type="domain" description="C5a peptidase/Subtilisin-like protease SBT2-like Fn3-like" evidence="19">
    <location>
        <begin position="687"/>
        <end position="811"/>
    </location>
</feature>
<dbReference type="InterPro" id="IPR034216">
    <property type="entry name" value="C5a_Peptidase"/>
</dbReference>
<evidence type="ECO:0000256" key="7">
    <source>
        <dbReference type="ARBA" id="ARBA00022729"/>
    </source>
</evidence>
<evidence type="ECO:0008006" key="22">
    <source>
        <dbReference type="Google" id="ProtNLM"/>
    </source>
</evidence>
<evidence type="ECO:0000256" key="15">
    <source>
        <dbReference type="SAM" id="SignalP"/>
    </source>
</evidence>
<dbReference type="PATRIC" id="fig|1150625.3.peg.3221"/>
<evidence type="ECO:0000256" key="13">
    <source>
        <dbReference type="PROSITE-ProRule" id="PRU01240"/>
    </source>
</evidence>
<gene>
    <name evidence="20" type="ORF">Q75_15435</name>
</gene>
<dbReference type="InterPro" id="IPR010435">
    <property type="entry name" value="C5a/SBT2-like_Fn3"/>
</dbReference>
<evidence type="ECO:0000256" key="11">
    <source>
        <dbReference type="ARBA" id="ARBA00022837"/>
    </source>
</evidence>
<dbReference type="GO" id="GO:0004252">
    <property type="term" value="F:serine-type endopeptidase activity"/>
    <property type="evidence" value="ECO:0007669"/>
    <property type="project" value="UniProtKB-UniRule"/>
</dbReference>
<dbReference type="PROSITE" id="PS51892">
    <property type="entry name" value="SUBTILASE"/>
    <property type="match status" value="1"/>
</dbReference>
<dbReference type="InterPro" id="IPR003137">
    <property type="entry name" value="PA_domain"/>
</dbReference>
<dbReference type="Pfam" id="PF06280">
    <property type="entry name" value="fn3_5"/>
    <property type="match status" value="1"/>
</dbReference>
<dbReference type="InterPro" id="IPR023828">
    <property type="entry name" value="Peptidase_S8_Ser-AS"/>
</dbReference>
<dbReference type="InterPro" id="IPR050131">
    <property type="entry name" value="Peptidase_S8_subtilisin-like"/>
</dbReference>
<evidence type="ECO:0000256" key="14">
    <source>
        <dbReference type="RuleBase" id="RU003355"/>
    </source>
</evidence>
<evidence type="ECO:0000259" key="17">
    <source>
        <dbReference type="Pfam" id="PF02225"/>
    </source>
</evidence>
<evidence type="ECO:0000256" key="2">
    <source>
        <dbReference type="ARBA" id="ARBA00004613"/>
    </source>
</evidence>
<evidence type="ECO:0000259" key="16">
    <source>
        <dbReference type="Pfam" id="PF00082"/>
    </source>
</evidence>
<comment type="cofactor">
    <cofactor evidence="1">
        <name>Ca(2+)</name>
        <dbReference type="ChEBI" id="CHEBI:29108"/>
    </cofactor>
</comment>
<dbReference type="Proteomes" id="UP000074108">
    <property type="component" value="Unassembled WGS sequence"/>
</dbReference>
<dbReference type="InterPro" id="IPR013783">
    <property type="entry name" value="Ig-like_fold"/>
</dbReference>
<dbReference type="Pfam" id="PF02225">
    <property type="entry name" value="PA"/>
    <property type="match status" value="1"/>
</dbReference>